<dbReference type="SUPFAM" id="SSF51338">
    <property type="entry name" value="Composite domain of metallo-dependent hydrolases"/>
    <property type="match status" value="1"/>
</dbReference>
<dbReference type="InterPro" id="IPR006680">
    <property type="entry name" value="Amidohydro-rel"/>
</dbReference>
<comment type="caution">
    <text evidence="3">The sequence shown here is derived from an EMBL/GenBank/DDBJ whole genome shotgun (WGS) entry which is preliminary data.</text>
</comment>
<dbReference type="PANTHER" id="PTHR43794:SF11">
    <property type="entry name" value="AMIDOHYDROLASE-RELATED DOMAIN-CONTAINING PROTEIN"/>
    <property type="match status" value="1"/>
</dbReference>
<dbReference type="EMBL" id="JAFLCK010000001">
    <property type="protein sequence ID" value="MBN8658814.1"/>
    <property type="molecule type" value="Genomic_DNA"/>
</dbReference>
<dbReference type="InterPro" id="IPR050287">
    <property type="entry name" value="MTA/SAH_deaminase"/>
</dbReference>
<keyword evidence="1" id="KW-0378">Hydrolase</keyword>
<feature type="domain" description="Amidohydrolase-related" evidence="2">
    <location>
        <begin position="67"/>
        <end position="439"/>
    </location>
</feature>
<evidence type="ECO:0000313" key="3">
    <source>
        <dbReference type="EMBL" id="MBN8658814.1"/>
    </source>
</evidence>
<evidence type="ECO:0000259" key="2">
    <source>
        <dbReference type="Pfam" id="PF01979"/>
    </source>
</evidence>
<evidence type="ECO:0000256" key="1">
    <source>
        <dbReference type="ARBA" id="ARBA00022801"/>
    </source>
</evidence>
<protein>
    <submittedName>
        <fullName evidence="3">Amidohydrolase family protein</fullName>
    </submittedName>
</protein>
<sequence length="447" mass="49034">MNYSTNPPLLLAADWLIDGLGSGAAEAALVIEEGLIKKILTGKESRDKFLAGEQASAYRFINFPGAILSPGLINLHTHLDYTAAADLYEQYEKDEGKQTSQDNLFRWLYKLVSKSRQWSEEDFRQSAASGAEKLLAAGVTFCVDSSYTGEAARALAKAGLKGLVGLELFGLDESRAAINFERWRQRWEALKQDPLLAEQDRVTLTVAPHAPYTVAPSLWQKADTFAEKNSLPVLAHLAESSQECLWLHAGDQEIDDYIRWVSPPGSREDLLESLSFRGKGRTPVEHLQEHQVLNARLIAAHCLKFSQRDFEHFAESGARAALCPRSNATLGNGSPDLKRFLQLPAGLGTDSLASSPDLSPRLEAAWLKESIDSRSLHRFITEKAAKAAGRSDLGAIQIGHKADLAIFKPAQANKVRCLDEAYAAFFAHSTETAAVFVDGGQIWANNS</sequence>
<dbReference type="SUPFAM" id="SSF51556">
    <property type="entry name" value="Metallo-dependent hydrolases"/>
    <property type="match status" value="1"/>
</dbReference>
<evidence type="ECO:0000313" key="4">
    <source>
        <dbReference type="Proteomes" id="UP000664277"/>
    </source>
</evidence>
<gene>
    <name evidence="3" type="ORF">J0M35_00510</name>
</gene>
<dbReference type="AlphaFoldDB" id="A0A8J7P697"/>
<reference evidence="3" key="1">
    <citation type="submission" date="2021-02" db="EMBL/GenBank/DDBJ databases">
        <title>Genome-Resolved Metagenomics of a Microbial Community Performing Photosynthetic Biological Nutrient Removal.</title>
        <authorList>
            <person name="Mcdaniel E.A."/>
        </authorList>
    </citation>
    <scope>NUCLEOTIDE SEQUENCE</scope>
    <source>
        <strain evidence="3">UWPOB_OBS1</strain>
    </source>
</reference>
<dbReference type="Pfam" id="PF01979">
    <property type="entry name" value="Amidohydro_1"/>
    <property type="match status" value="1"/>
</dbReference>
<organism evidence="3 4">
    <name type="scientific">Candidatus Obscuribacter phosphatis</name>
    <dbReference type="NCBI Taxonomy" id="1906157"/>
    <lineage>
        <taxon>Bacteria</taxon>
        <taxon>Bacillati</taxon>
        <taxon>Candidatus Melainabacteria</taxon>
        <taxon>Candidatus Obscuribacterales</taxon>
        <taxon>Candidatus Obscuribacteraceae</taxon>
        <taxon>Candidatus Obscuribacter</taxon>
    </lineage>
</organism>
<proteinExistence type="predicted"/>
<accession>A0A8J7P697</accession>
<dbReference type="Proteomes" id="UP000664277">
    <property type="component" value="Unassembled WGS sequence"/>
</dbReference>
<dbReference type="Gene3D" id="3.20.20.140">
    <property type="entry name" value="Metal-dependent hydrolases"/>
    <property type="match status" value="1"/>
</dbReference>
<dbReference type="InterPro" id="IPR011059">
    <property type="entry name" value="Metal-dep_hydrolase_composite"/>
</dbReference>
<dbReference type="PANTHER" id="PTHR43794">
    <property type="entry name" value="AMINOHYDROLASE SSNA-RELATED"/>
    <property type="match status" value="1"/>
</dbReference>
<name>A0A8J7P697_9BACT</name>
<dbReference type="GO" id="GO:0016810">
    <property type="term" value="F:hydrolase activity, acting on carbon-nitrogen (but not peptide) bonds"/>
    <property type="evidence" value="ECO:0007669"/>
    <property type="project" value="InterPro"/>
</dbReference>
<dbReference type="InterPro" id="IPR032466">
    <property type="entry name" value="Metal_Hydrolase"/>
</dbReference>